<organism evidence="9 10">
    <name type="scientific">Chrysochromulina tobinii</name>
    <dbReference type="NCBI Taxonomy" id="1460289"/>
    <lineage>
        <taxon>Eukaryota</taxon>
        <taxon>Haptista</taxon>
        <taxon>Haptophyta</taxon>
        <taxon>Prymnesiophyceae</taxon>
        <taxon>Prymnesiales</taxon>
        <taxon>Chrysochromulinaceae</taxon>
        <taxon>Chrysochromulina</taxon>
    </lineage>
</organism>
<feature type="transmembrane region" description="Helical" evidence="7">
    <location>
        <begin position="24"/>
        <end position="45"/>
    </location>
</feature>
<dbReference type="OrthoDB" id="96739at2759"/>
<dbReference type="Pfam" id="PF00083">
    <property type="entry name" value="Sugar_tr"/>
    <property type="match status" value="1"/>
</dbReference>
<evidence type="ECO:0000259" key="8">
    <source>
        <dbReference type="PROSITE" id="PS50850"/>
    </source>
</evidence>
<evidence type="ECO:0000256" key="3">
    <source>
        <dbReference type="ARBA" id="ARBA00022692"/>
    </source>
</evidence>
<dbReference type="InterPro" id="IPR045263">
    <property type="entry name" value="GLUT"/>
</dbReference>
<feature type="transmembrane region" description="Helical" evidence="7">
    <location>
        <begin position="343"/>
        <end position="364"/>
    </location>
</feature>
<evidence type="ECO:0000256" key="5">
    <source>
        <dbReference type="ARBA" id="ARBA00023136"/>
    </source>
</evidence>
<dbReference type="SUPFAM" id="SSF103473">
    <property type="entry name" value="MFS general substrate transporter"/>
    <property type="match status" value="1"/>
</dbReference>
<feature type="transmembrane region" description="Helical" evidence="7">
    <location>
        <begin position="162"/>
        <end position="181"/>
    </location>
</feature>
<evidence type="ECO:0000313" key="10">
    <source>
        <dbReference type="Proteomes" id="UP000037460"/>
    </source>
</evidence>
<dbReference type="PANTHER" id="PTHR23503:SF8">
    <property type="entry name" value="FACILITATED GLUCOSE TRANSPORTER PROTEIN 1"/>
    <property type="match status" value="1"/>
</dbReference>
<feature type="transmembrane region" description="Helical" evidence="7">
    <location>
        <begin position="280"/>
        <end position="302"/>
    </location>
</feature>
<keyword evidence="4 7" id="KW-1133">Transmembrane helix</keyword>
<dbReference type="PANTHER" id="PTHR23503">
    <property type="entry name" value="SOLUTE CARRIER FAMILY 2"/>
    <property type="match status" value="1"/>
</dbReference>
<evidence type="ECO:0000313" key="9">
    <source>
        <dbReference type="EMBL" id="KOO29668.1"/>
    </source>
</evidence>
<proteinExistence type="inferred from homology"/>
<feature type="transmembrane region" description="Helical" evidence="7">
    <location>
        <begin position="103"/>
        <end position="123"/>
    </location>
</feature>
<dbReference type="InterPro" id="IPR036259">
    <property type="entry name" value="MFS_trans_sf"/>
</dbReference>
<evidence type="ECO:0000256" key="7">
    <source>
        <dbReference type="SAM" id="Phobius"/>
    </source>
</evidence>
<evidence type="ECO:0000256" key="6">
    <source>
        <dbReference type="RuleBase" id="RU003346"/>
    </source>
</evidence>
<sequence>MERGSTNRLTPLLPSEDATAAHPALVRVFLTVTVVSLGSSFQFGFGQGIVNNLYLILPLDLEKRGGHGLSLFAWSLVVSGFAVGGLFGSLLATLYASSYGRRTVLHATNVVVVASSALFMLGTKWQTVFTARVLCGVVSGVVTAVVPRYFAEIAPARVRGAVGLAHQLGVSAGLVASLALTTPSLGLLGSNELWRYVFLVPMALALIESAVLPLCPESPAYLCRHAGTATAAEALSELHPSADAARELQQMRHAERRGPSDASRYSVAELLRAPQLRKQLLVSLVLQLSMQLCGIDALLYYSTLVLSEAGLTDAPLASTCLGAANIVTSVLAVSVVDKAGRRTLFLSSLSALCVSYALLAYGLLQGLTALTLVAMLGVLGAFAIGPGCVAWFIIADIFPPYARDAAMTLGVSLTWLANALLAIAFPAVYEALGEYTFLLFALAAAASGAFTWRFVPETRGKTSAQIAHAFEMLE</sequence>
<keyword evidence="2 6" id="KW-0813">Transport</keyword>
<dbReference type="GO" id="GO:0015149">
    <property type="term" value="F:hexose transmembrane transporter activity"/>
    <property type="evidence" value="ECO:0007669"/>
    <property type="project" value="TreeGrafter"/>
</dbReference>
<keyword evidence="10" id="KW-1185">Reference proteome</keyword>
<feature type="transmembrane region" description="Helical" evidence="7">
    <location>
        <begin position="193"/>
        <end position="215"/>
    </location>
</feature>
<dbReference type="InterPro" id="IPR003663">
    <property type="entry name" value="Sugar/inositol_transpt"/>
</dbReference>
<comment type="subcellular location">
    <subcellularLocation>
        <location evidence="1">Membrane</location>
        <topology evidence="1">Multi-pass membrane protein</topology>
    </subcellularLocation>
</comment>
<dbReference type="InterPro" id="IPR020846">
    <property type="entry name" value="MFS_dom"/>
</dbReference>
<feature type="transmembrane region" description="Helical" evidence="7">
    <location>
        <begin position="314"/>
        <end position="336"/>
    </location>
</feature>
<comment type="caution">
    <text evidence="9">The sequence shown here is derived from an EMBL/GenBank/DDBJ whole genome shotgun (WGS) entry which is preliminary data.</text>
</comment>
<dbReference type="NCBIfam" id="TIGR00879">
    <property type="entry name" value="SP"/>
    <property type="match status" value="1"/>
</dbReference>
<feature type="transmembrane region" description="Helical" evidence="7">
    <location>
        <begin position="435"/>
        <end position="455"/>
    </location>
</feature>
<dbReference type="PRINTS" id="PR00171">
    <property type="entry name" value="SUGRTRNSPORT"/>
</dbReference>
<evidence type="ECO:0000256" key="4">
    <source>
        <dbReference type="ARBA" id="ARBA00022989"/>
    </source>
</evidence>
<feature type="transmembrane region" description="Helical" evidence="7">
    <location>
        <begin position="71"/>
        <end position="96"/>
    </location>
</feature>
<comment type="similarity">
    <text evidence="6">Belongs to the major facilitator superfamily. Sugar transporter (TC 2.A.1.1) family.</text>
</comment>
<dbReference type="PROSITE" id="PS50850">
    <property type="entry name" value="MFS"/>
    <property type="match status" value="1"/>
</dbReference>
<evidence type="ECO:0000256" key="1">
    <source>
        <dbReference type="ARBA" id="ARBA00004141"/>
    </source>
</evidence>
<feature type="transmembrane region" description="Helical" evidence="7">
    <location>
        <begin position="370"/>
        <end position="394"/>
    </location>
</feature>
<reference evidence="10" key="1">
    <citation type="journal article" date="2015" name="PLoS Genet.">
        <title>Genome Sequence and Transcriptome Analyses of Chrysochromulina tobin: Metabolic Tools for Enhanced Algal Fitness in the Prominent Order Prymnesiales (Haptophyceae).</title>
        <authorList>
            <person name="Hovde B.T."/>
            <person name="Deodato C.R."/>
            <person name="Hunsperger H.M."/>
            <person name="Ryken S.A."/>
            <person name="Yost W."/>
            <person name="Jha R.K."/>
            <person name="Patterson J."/>
            <person name="Monnat R.J. Jr."/>
            <person name="Barlow S.B."/>
            <person name="Starkenburg S.R."/>
            <person name="Cattolico R.A."/>
        </authorList>
    </citation>
    <scope>NUCLEOTIDE SEQUENCE</scope>
    <source>
        <strain evidence="10">CCMP291</strain>
    </source>
</reference>
<accession>A0A0M0JU66</accession>
<dbReference type="InterPro" id="IPR005828">
    <property type="entry name" value="MFS_sugar_transport-like"/>
</dbReference>
<dbReference type="AlphaFoldDB" id="A0A0M0JU66"/>
<keyword evidence="9" id="KW-0762">Sugar transport</keyword>
<dbReference type="Gene3D" id="1.20.1250.20">
    <property type="entry name" value="MFS general substrate transporter like domains"/>
    <property type="match status" value="1"/>
</dbReference>
<keyword evidence="3 7" id="KW-0812">Transmembrane</keyword>
<gene>
    <name evidence="9" type="ORF">Ctob_001157</name>
</gene>
<evidence type="ECO:0000256" key="2">
    <source>
        <dbReference type="ARBA" id="ARBA00022448"/>
    </source>
</evidence>
<feature type="transmembrane region" description="Helical" evidence="7">
    <location>
        <begin position="406"/>
        <end position="429"/>
    </location>
</feature>
<dbReference type="Proteomes" id="UP000037460">
    <property type="component" value="Unassembled WGS sequence"/>
</dbReference>
<protein>
    <submittedName>
        <fullName evidence="9">Solute carrier family facilitated glucose transporter member 1</fullName>
    </submittedName>
</protein>
<dbReference type="EMBL" id="JWZX01002380">
    <property type="protein sequence ID" value="KOO29668.1"/>
    <property type="molecule type" value="Genomic_DNA"/>
</dbReference>
<feature type="domain" description="Major facilitator superfamily (MFS) profile" evidence="8">
    <location>
        <begin position="32"/>
        <end position="459"/>
    </location>
</feature>
<dbReference type="GO" id="GO:0016020">
    <property type="term" value="C:membrane"/>
    <property type="evidence" value="ECO:0007669"/>
    <property type="project" value="UniProtKB-SubCell"/>
</dbReference>
<keyword evidence="5 7" id="KW-0472">Membrane</keyword>
<feature type="transmembrane region" description="Helical" evidence="7">
    <location>
        <begin position="129"/>
        <end position="150"/>
    </location>
</feature>
<name>A0A0M0JU66_9EUKA</name>